<organism evidence="1 2">
    <name type="scientific">Enterococcus canintestini</name>
    <dbReference type="NCBI Taxonomy" id="317010"/>
    <lineage>
        <taxon>Bacteria</taxon>
        <taxon>Bacillati</taxon>
        <taxon>Bacillota</taxon>
        <taxon>Bacilli</taxon>
        <taxon>Lactobacillales</taxon>
        <taxon>Enterococcaceae</taxon>
        <taxon>Enterococcus</taxon>
    </lineage>
</organism>
<reference evidence="1 2" key="1">
    <citation type="submission" date="2014-12" db="EMBL/GenBank/DDBJ databases">
        <title>Draft genome sequences of 29 type strains of Enterococci.</title>
        <authorList>
            <person name="Zhong Z."/>
            <person name="Sun Z."/>
            <person name="Liu W."/>
            <person name="Zhang W."/>
            <person name="Zhang H."/>
        </authorList>
    </citation>
    <scope>NUCLEOTIDE SEQUENCE [LARGE SCALE GENOMIC DNA]</scope>
    <source>
        <strain evidence="1 2">DSM 21207</strain>
    </source>
</reference>
<dbReference type="STRING" id="317010.RU96_GL002026"/>
<proteinExistence type="predicted"/>
<protein>
    <submittedName>
        <fullName evidence="1">Uncharacterized protein</fullName>
    </submittedName>
</protein>
<evidence type="ECO:0000313" key="1">
    <source>
        <dbReference type="EMBL" id="OJG15721.1"/>
    </source>
</evidence>
<dbReference type="Proteomes" id="UP000182835">
    <property type="component" value="Unassembled WGS sequence"/>
</dbReference>
<evidence type="ECO:0000313" key="2">
    <source>
        <dbReference type="Proteomes" id="UP000182835"/>
    </source>
</evidence>
<accession>A0A1L8R7J0</accession>
<name>A0A1L8R7J0_9ENTE</name>
<gene>
    <name evidence="1" type="ORF">RU96_GL002026</name>
</gene>
<sequence length="40" mass="4825">MNRLVKQKELKVKKLVRKNAQFVTNEKIKAIFLIRRKKVS</sequence>
<comment type="caution">
    <text evidence="1">The sequence shown here is derived from an EMBL/GenBank/DDBJ whole genome shotgun (WGS) entry which is preliminary data.</text>
</comment>
<dbReference type="EMBL" id="JXKG01000005">
    <property type="protein sequence ID" value="OJG15721.1"/>
    <property type="molecule type" value="Genomic_DNA"/>
</dbReference>
<dbReference type="AlphaFoldDB" id="A0A1L8R7J0"/>